<dbReference type="GO" id="GO:0005777">
    <property type="term" value="C:peroxisome"/>
    <property type="evidence" value="ECO:0007669"/>
    <property type="project" value="UniProtKB-SubCell"/>
</dbReference>
<dbReference type="PANTHER" id="PTHR10909">
    <property type="entry name" value="ELECTRON TRANSPORT OXIDOREDUCTASE"/>
    <property type="match status" value="1"/>
</dbReference>
<evidence type="ECO:0000256" key="13">
    <source>
        <dbReference type="PIRSR" id="PIRSR000168-2"/>
    </source>
</evidence>
<dbReference type="FunFam" id="1.20.140.10:FF:000007">
    <property type="entry name" value="Acyl-coenzyme A oxidase"/>
    <property type="match status" value="1"/>
</dbReference>
<comment type="similarity">
    <text evidence="4 11">Belongs to the acyl-CoA oxidase family.</text>
</comment>
<gene>
    <name evidence="17" type="ORF">PHAECO_LOCUS4817</name>
</gene>
<dbReference type="InterPro" id="IPR009100">
    <property type="entry name" value="AcylCoA_DH/oxidase_NM_dom_sf"/>
</dbReference>
<keyword evidence="5 11" id="KW-0285">Flavoprotein</keyword>
<feature type="domain" description="Acyl-CoA oxidase C-alpha1" evidence="16">
    <location>
        <begin position="319"/>
        <end position="483"/>
    </location>
</feature>
<evidence type="ECO:0000256" key="9">
    <source>
        <dbReference type="ARBA" id="ARBA00023098"/>
    </source>
</evidence>
<evidence type="ECO:0000259" key="14">
    <source>
        <dbReference type="Pfam" id="PF01756"/>
    </source>
</evidence>
<dbReference type="GO" id="GO:0005504">
    <property type="term" value="F:fatty acid binding"/>
    <property type="evidence" value="ECO:0007669"/>
    <property type="project" value="TreeGrafter"/>
</dbReference>
<evidence type="ECO:0000256" key="3">
    <source>
        <dbReference type="ARBA" id="ARBA00005189"/>
    </source>
</evidence>
<keyword evidence="10" id="KW-0576">Peroxisome</keyword>
<feature type="domain" description="Acyl-CoA oxidase C-terminal" evidence="14">
    <location>
        <begin position="528"/>
        <end position="708"/>
    </location>
</feature>
<dbReference type="GO" id="GO:0055088">
    <property type="term" value="P:lipid homeostasis"/>
    <property type="evidence" value="ECO:0007669"/>
    <property type="project" value="TreeGrafter"/>
</dbReference>
<dbReference type="FunFam" id="1.20.140.10:FF:000010">
    <property type="entry name" value="Acyl-coenzyme A oxidase"/>
    <property type="match status" value="1"/>
</dbReference>
<dbReference type="Proteomes" id="UP001153737">
    <property type="component" value="Chromosome 15"/>
</dbReference>
<comment type="pathway">
    <text evidence="3">Lipid metabolism.</text>
</comment>
<dbReference type="PIRSF" id="PIRSF000168">
    <property type="entry name" value="Acyl-CoA_oxidase"/>
    <property type="match status" value="1"/>
</dbReference>
<dbReference type="Gene3D" id="1.20.140.10">
    <property type="entry name" value="Butyryl-CoA Dehydrogenase, subunit A, domain 3"/>
    <property type="match status" value="2"/>
</dbReference>
<feature type="domain" description="Acyl-CoA oxidase/dehydrogenase middle" evidence="15">
    <location>
        <begin position="147"/>
        <end position="255"/>
    </location>
</feature>
<keyword evidence="9" id="KW-0443">Lipid metabolism</keyword>
<evidence type="ECO:0000256" key="11">
    <source>
        <dbReference type="PIRNR" id="PIRNR000168"/>
    </source>
</evidence>
<dbReference type="PANTHER" id="PTHR10909:SF390">
    <property type="entry name" value="PEROXISOMAL ACYL-COENZYME A OXIDASE 3"/>
    <property type="match status" value="1"/>
</dbReference>
<evidence type="ECO:0000259" key="15">
    <source>
        <dbReference type="Pfam" id="PF02770"/>
    </source>
</evidence>
<evidence type="ECO:0000256" key="8">
    <source>
        <dbReference type="ARBA" id="ARBA00023002"/>
    </source>
</evidence>
<dbReference type="EMBL" id="OU896721">
    <property type="protein sequence ID" value="CAG9817104.1"/>
    <property type="molecule type" value="Genomic_DNA"/>
</dbReference>
<name>A0A9N9SBR1_PHACE</name>
<protein>
    <recommendedName>
        <fullName evidence="11">Acyl-coenzyme A oxidase</fullName>
    </recommendedName>
</protein>
<dbReference type="AlphaFoldDB" id="A0A9N9SBR1"/>
<dbReference type="Pfam" id="PF02770">
    <property type="entry name" value="Acyl-CoA_dh_M"/>
    <property type="match status" value="1"/>
</dbReference>
<reference evidence="17" key="1">
    <citation type="submission" date="2022-01" db="EMBL/GenBank/DDBJ databases">
        <authorList>
            <person name="King R."/>
        </authorList>
    </citation>
    <scope>NUCLEOTIDE SEQUENCE</scope>
</reference>
<dbReference type="InterPro" id="IPR006091">
    <property type="entry name" value="Acyl-CoA_Oxase/DH_mid-dom"/>
</dbReference>
<keyword evidence="18" id="KW-1185">Reference proteome</keyword>
<sequence>MSNLLENFKPGPLDIYRKNASFDWKKLKVFLETEDIIKYQTEGYEVLRNHPDFSEGNSSSKSLDDQRRIAFKQCMAQKSMDIFSINYQIMDLKRTTAATRILFSSNAGATIKFTVGDTLFKSSVMNMGTARHQKYIDDVDEGKIFGAYCLTEIGHGSNARGMRTTATYDKQKKKFVLHSPDFEAAKCWAGGLGQTAMFATVYAQLVIEGEKYGLHAFVVPLRNPNTLLPYPGVIVGDMGEKLGLNGIDNGFVQFNHYEIPRENLLNKVADVTEDGRFLQFNHYEIPRENLLNKVADVTEDGRYVSPIKDPNKRHGAALGSLSAGRVNIACICETLGVKALTIAVRYAAVRRQFGPDGRGEVPILEYQSHQLRLIPYLAAAYVLRNFNTWFSEVFHQFTIETLTGNARPDAPEMGIEIHGVSSASKPMAGWLMKEAIQESREACAGHGYLKAAGLGDIRNEHDANLTYEGENHVLIQQTSNWLLKMWPAVLQRKPISSPLKSIDFLSNGLEILEKSRFSAKSVEEVIRLDSVIKTYQWVICHLLRATHNKVESQIKSGKDAFTAKSDSQVYYAKSLAIAFVQHFMLQRMIATISESTDASLTNVLTKLCSLFGLWAIEKYHLATLYQGGFATGPTAPTLIQDSILRLCAELKNDAVSLVDVIAVPDFLLNSVLGASDGMVYKRLQDSMLQNQYCINRPPWWRDIVKTTLQNKL</sequence>
<dbReference type="InterPro" id="IPR055060">
    <property type="entry name" value="ACOX_C_alpha1"/>
</dbReference>
<feature type="active site" description="Proton acceptor" evidence="12">
    <location>
        <position position="468"/>
    </location>
</feature>
<keyword evidence="7" id="KW-0276">Fatty acid metabolism</keyword>
<comment type="cofactor">
    <cofactor evidence="1">
        <name>FAD</name>
        <dbReference type="ChEBI" id="CHEBI:57692"/>
    </cofactor>
</comment>
<dbReference type="SUPFAM" id="SSF47203">
    <property type="entry name" value="Acyl-CoA dehydrogenase C-terminal domain-like"/>
    <property type="match status" value="2"/>
</dbReference>
<comment type="subcellular location">
    <subcellularLocation>
        <location evidence="2">Peroxisome</location>
    </subcellularLocation>
</comment>
<evidence type="ECO:0000313" key="18">
    <source>
        <dbReference type="Proteomes" id="UP001153737"/>
    </source>
</evidence>
<dbReference type="InterPro" id="IPR036250">
    <property type="entry name" value="AcylCo_DH-like_C"/>
</dbReference>
<evidence type="ECO:0000256" key="1">
    <source>
        <dbReference type="ARBA" id="ARBA00001974"/>
    </source>
</evidence>
<evidence type="ECO:0000313" key="17">
    <source>
        <dbReference type="EMBL" id="CAG9817104.1"/>
    </source>
</evidence>
<evidence type="ECO:0000256" key="4">
    <source>
        <dbReference type="ARBA" id="ARBA00006288"/>
    </source>
</evidence>
<dbReference type="InterPro" id="IPR046373">
    <property type="entry name" value="Acyl-CoA_Oxase/DH_mid-dom_sf"/>
</dbReference>
<feature type="binding site" evidence="13">
    <location>
        <position position="151"/>
    </location>
    <ligand>
        <name>FAD</name>
        <dbReference type="ChEBI" id="CHEBI:57692"/>
    </ligand>
</feature>
<evidence type="ECO:0000256" key="2">
    <source>
        <dbReference type="ARBA" id="ARBA00004275"/>
    </source>
</evidence>
<dbReference type="Pfam" id="PF22924">
    <property type="entry name" value="ACOX_C_alpha1"/>
    <property type="match status" value="1"/>
</dbReference>
<evidence type="ECO:0000259" key="16">
    <source>
        <dbReference type="Pfam" id="PF22924"/>
    </source>
</evidence>
<dbReference type="OrthoDB" id="538336at2759"/>
<dbReference type="FunFam" id="2.40.110.10:FF:000005">
    <property type="entry name" value="Acyl-coenzyme A oxidase"/>
    <property type="match status" value="1"/>
</dbReference>
<dbReference type="InterPro" id="IPR002655">
    <property type="entry name" value="Acyl-CoA_oxidase_C"/>
</dbReference>
<evidence type="ECO:0000256" key="7">
    <source>
        <dbReference type="ARBA" id="ARBA00022832"/>
    </source>
</evidence>
<evidence type="ECO:0000256" key="6">
    <source>
        <dbReference type="ARBA" id="ARBA00022827"/>
    </source>
</evidence>
<keyword evidence="8" id="KW-0560">Oxidoreductase</keyword>
<feature type="binding site" evidence="13">
    <location>
        <position position="190"/>
    </location>
    <ligand>
        <name>FAD</name>
        <dbReference type="ChEBI" id="CHEBI:57692"/>
    </ligand>
</feature>
<dbReference type="GO" id="GO:0016402">
    <property type="term" value="F:pristanoyl-CoA oxidase activity"/>
    <property type="evidence" value="ECO:0007669"/>
    <property type="project" value="TreeGrafter"/>
</dbReference>
<dbReference type="InterPro" id="IPR012258">
    <property type="entry name" value="Acyl-CoA_oxidase"/>
</dbReference>
<evidence type="ECO:0000256" key="12">
    <source>
        <dbReference type="PIRSR" id="PIRSR000168-1"/>
    </source>
</evidence>
<dbReference type="Gene3D" id="2.40.110.10">
    <property type="entry name" value="Butyryl-CoA Dehydrogenase, subunit A, domain 2"/>
    <property type="match status" value="1"/>
</dbReference>
<reference evidence="17" key="2">
    <citation type="submission" date="2022-10" db="EMBL/GenBank/DDBJ databases">
        <authorList>
            <consortium name="ENA_rothamsted_submissions"/>
            <consortium name="culmorum"/>
            <person name="King R."/>
        </authorList>
    </citation>
    <scope>NUCLEOTIDE SEQUENCE</scope>
</reference>
<dbReference type="Pfam" id="PF01756">
    <property type="entry name" value="ACOX"/>
    <property type="match status" value="1"/>
</dbReference>
<evidence type="ECO:0000256" key="10">
    <source>
        <dbReference type="ARBA" id="ARBA00023140"/>
    </source>
</evidence>
<dbReference type="SUPFAM" id="SSF56645">
    <property type="entry name" value="Acyl-CoA dehydrogenase NM domain-like"/>
    <property type="match status" value="1"/>
</dbReference>
<keyword evidence="6 11" id="KW-0274">FAD</keyword>
<organism evidence="17 18">
    <name type="scientific">Phaedon cochleariae</name>
    <name type="common">Mustard beetle</name>
    <dbReference type="NCBI Taxonomy" id="80249"/>
    <lineage>
        <taxon>Eukaryota</taxon>
        <taxon>Metazoa</taxon>
        <taxon>Ecdysozoa</taxon>
        <taxon>Arthropoda</taxon>
        <taxon>Hexapoda</taxon>
        <taxon>Insecta</taxon>
        <taxon>Pterygota</taxon>
        <taxon>Neoptera</taxon>
        <taxon>Endopterygota</taxon>
        <taxon>Coleoptera</taxon>
        <taxon>Polyphaga</taxon>
        <taxon>Cucujiformia</taxon>
        <taxon>Chrysomeloidea</taxon>
        <taxon>Chrysomelidae</taxon>
        <taxon>Chrysomelinae</taxon>
        <taxon>Chrysomelini</taxon>
        <taxon>Phaedon</taxon>
    </lineage>
</organism>
<evidence type="ECO:0000256" key="5">
    <source>
        <dbReference type="ARBA" id="ARBA00022630"/>
    </source>
</evidence>
<dbReference type="GO" id="GO:0033540">
    <property type="term" value="P:fatty acid beta-oxidation using acyl-CoA oxidase"/>
    <property type="evidence" value="ECO:0007669"/>
    <property type="project" value="TreeGrafter"/>
</dbReference>
<accession>A0A9N9SBR1</accession>
<proteinExistence type="inferred from homology"/>
<dbReference type="GO" id="GO:0071949">
    <property type="term" value="F:FAD binding"/>
    <property type="evidence" value="ECO:0007669"/>
    <property type="project" value="InterPro"/>
</dbReference>